<dbReference type="Proteomes" id="UP001595793">
    <property type="component" value="Unassembled WGS sequence"/>
</dbReference>
<comment type="caution">
    <text evidence="2">The sequence shown here is derived from an EMBL/GenBank/DDBJ whole genome shotgun (WGS) entry which is preliminary data.</text>
</comment>
<protein>
    <recommendedName>
        <fullName evidence="4">3D (Asp-Asp-Asp) domain-containing protein</fullName>
    </recommendedName>
</protein>
<gene>
    <name evidence="2" type="ORF">ACFOS1_19840</name>
</gene>
<evidence type="ECO:0000313" key="2">
    <source>
        <dbReference type="EMBL" id="MFC4029679.1"/>
    </source>
</evidence>
<evidence type="ECO:0000313" key="3">
    <source>
        <dbReference type="Proteomes" id="UP001595793"/>
    </source>
</evidence>
<reference evidence="3" key="1">
    <citation type="journal article" date="2019" name="Int. J. Syst. Evol. Microbiol.">
        <title>The Global Catalogue of Microorganisms (GCM) 10K type strain sequencing project: providing services to taxonomists for standard genome sequencing and annotation.</title>
        <authorList>
            <consortium name="The Broad Institute Genomics Platform"/>
            <consortium name="The Broad Institute Genome Sequencing Center for Infectious Disease"/>
            <person name="Wu L."/>
            <person name="Ma J."/>
        </authorList>
    </citation>
    <scope>NUCLEOTIDE SEQUENCE [LARGE SCALE GENOMIC DNA]</scope>
    <source>
        <strain evidence="3">CECT 9128</strain>
    </source>
</reference>
<proteinExistence type="predicted"/>
<accession>A0ABV8HFL6</accession>
<evidence type="ECO:0000256" key="1">
    <source>
        <dbReference type="SAM" id="SignalP"/>
    </source>
</evidence>
<sequence>MNTISISIKRCFQFLFLSLVLFACNSSDKKITDKSAENWDTLKVTVSAFNSVQYQTAGSDPNLAAWGDTLKPGMNAVAISRDLLRLGISHNDEIKIAGLDSVFVVKDKMHYRWKNRVDIYMGNDIKKAKNFGKKKLEIYYKKPEDSTKAEVASE</sequence>
<keyword evidence="1" id="KW-0732">Signal</keyword>
<dbReference type="EMBL" id="JBHSAS010000034">
    <property type="protein sequence ID" value="MFC4029679.1"/>
    <property type="molecule type" value="Genomic_DNA"/>
</dbReference>
<organism evidence="2 3">
    <name type="scientific">Zunongwangia endophytica</name>
    <dbReference type="NCBI Taxonomy" id="1808945"/>
    <lineage>
        <taxon>Bacteria</taxon>
        <taxon>Pseudomonadati</taxon>
        <taxon>Bacteroidota</taxon>
        <taxon>Flavobacteriia</taxon>
        <taxon>Flavobacteriales</taxon>
        <taxon>Flavobacteriaceae</taxon>
        <taxon>Zunongwangia</taxon>
    </lineage>
</organism>
<feature type="signal peptide" evidence="1">
    <location>
        <begin position="1"/>
        <end position="23"/>
    </location>
</feature>
<feature type="chain" id="PRO_5045927196" description="3D (Asp-Asp-Asp) domain-containing protein" evidence="1">
    <location>
        <begin position="24"/>
        <end position="154"/>
    </location>
</feature>
<keyword evidence="3" id="KW-1185">Reference proteome</keyword>
<name>A0ABV8HFL6_9FLAO</name>
<dbReference type="CDD" id="cd22784">
    <property type="entry name" value="DPBB_MltA_YuiC-like"/>
    <property type="match status" value="1"/>
</dbReference>
<evidence type="ECO:0008006" key="4">
    <source>
        <dbReference type="Google" id="ProtNLM"/>
    </source>
</evidence>
<dbReference type="RefSeq" id="WP_386270466.1">
    <property type="nucleotide sequence ID" value="NZ_JBHSAS010000034.1"/>
</dbReference>